<dbReference type="AlphaFoldDB" id="A0AAV9JP20"/>
<dbReference type="GO" id="GO:0042162">
    <property type="term" value="F:telomeric DNA binding"/>
    <property type="evidence" value="ECO:0007669"/>
    <property type="project" value="InterPro"/>
</dbReference>
<evidence type="ECO:0000256" key="3">
    <source>
        <dbReference type="ARBA" id="ARBA00022454"/>
    </source>
</evidence>
<feature type="compositionally biased region" description="Polar residues" evidence="6">
    <location>
        <begin position="439"/>
        <end position="451"/>
    </location>
</feature>
<evidence type="ECO:0000256" key="6">
    <source>
        <dbReference type="SAM" id="MobiDB-lite"/>
    </source>
</evidence>
<organism evidence="8 9">
    <name type="scientific">Oleoguttula mirabilis</name>
    <dbReference type="NCBI Taxonomy" id="1507867"/>
    <lineage>
        <taxon>Eukaryota</taxon>
        <taxon>Fungi</taxon>
        <taxon>Dikarya</taxon>
        <taxon>Ascomycota</taxon>
        <taxon>Pezizomycotina</taxon>
        <taxon>Dothideomycetes</taxon>
        <taxon>Dothideomycetidae</taxon>
        <taxon>Mycosphaerellales</taxon>
        <taxon>Teratosphaeriaceae</taxon>
        <taxon>Oleoguttula</taxon>
    </lineage>
</organism>
<dbReference type="Pfam" id="PF10341">
    <property type="entry name" value="TPP1"/>
    <property type="match status" value="1"/>
</dbReference>
<comment type="caution">
    <text evidence="8">The sequence shown here is derived from an EMBL/GenBank/DDBJ whole genome shotgun (WGS) entry which is preliminary data.</text>
</comment>
<dbReference type="GO" id="GO:0000781">
    <property type="term" value="C:chromosome, telomeric region"/>
    <property type="evidence" value="ECO:0007669"/>
    <property type="project" value="UniProtKB-SubCell"/>
</dbReference>
<comment type="subcellular location">
    <subcellularLocation>
        <location evidence="2">Chromosome</location>
        <location evidence="2">Telomere</location>
    </subcellularLocation>
    <subcellularLocation>
        <location evidence="1">Nucleus</location>
    </subcellularLocation>
</comment>
<evidence type="ECO:0000313" key="9">
    <source>
        <dbReference type="Proteomes" id="UP001324427"/>
    </source>
</evidence>
<feature type="compositionally biased region" description="Low complexity" evidence="6">
    <location>
        <begin position="341"/>
        <end position="351"/>
    </location>
</feature>
<dbReference type="Proteomes" id="UP001324427">
    <property type="component" value="Unassembled WGS sequence"/>
</dbReference>
<accession>A0AAV9JP20</accession>
<feature type="region of interest" description="Disordered" evidence="6">
    <location>
        <begin position="341"/>
        <end position="393"/>
    </location>
</feature>
<evidence type="ECO:0000256" key="1">
    <source>
        <dbReference type="ARBA" id="ARBA00004123"/>
    </source>
</evidence>
<feature type="domain" description="Shelterin complex subunit TPP1/Est3" evidence="7">
    <location>
        <begin position="8"/>
        <end position="144"/>
    </location>
</feature>
<feature type="region of interest" description="Disordered" evidence="6">
    <location>
        <begin position="405"/>
        <end position="454"/>
    </location>
</feature>
<evidence type="ECO:0000313" key="8">
    <source>
        <dbReference type="EMBL" id="KAK4547145.1"/>
    </source>
</evidence>
<keyword evidence="3" id="KW-0158">Chromosome</keyword>
<dbReference type="GO" id="GO:0007004">
    <property type="term" value="P:telomere maintenance via telomerase"/>
    <property type="evidence" value="ECO:0007669"/>
    <property type="project" value="InterPro"/>
</dbReference>
<keyword evidence="5" id="KW-0539">Nucleus</keyword>
<evidence type="ECO:0000256" key="2">
    <source>
        <dbReference type="ARBA" id="ARBA00004574"/>
    </source>
</evidence>
<dbReference type="EMBL" id="JAVFHQ010000012">
    <property type="protein sequence ID" value="KAK4547145.1"/>
    <property type="molecule type" value="Genomic_DNA"/>
</dbReference>
<evidence type="ECO:0000256" key="4">
    <source>
        <dbReference type="ARBA" id="ARBA00022895"/>
    </source>
</evidence>
<proteinExistence type="predicted"/>
<sequence length="530" mass="58333">MAKALPQWLGSFVEAELAAVVKWNNDIKETPKIKNDPDSRFSDDGSNFRSAVGAPHLSTSSKAQLIKVFTGSNPASVLLSDGQVSIRATLSEDAVAVLEDELEEKLSPDMKGDILSLAAVTLVSTPYGPADGHVQLYIDDWQYQYHLRKSVGDPKPIEKQQQVGHLLETIKHIRTQQYHDEDVGEHAQAGPLQQGPDAVLEVSRLDISDLPQPRRLKTRVHSPRSSGQDTIIKGTQFSTIGEEMEMAVPRPLQDPALVHRQQRSEHFKKMQRRDWLQANYIVSYDSTPYISTVHKAYLAAHASDAATLADFKQTVGELYPSLKGFPPRSLARRKDAMAAAASFSRPSSVRPVSRHLDGSNDADDAPRPGAVGEEIDTSALSNGLMKPSAAPPNQKRSFEIYEDTPLRGNSAGLKDDGKQRASLNQDQANGCRDPMPVASRTQAPEQVSKQQPPRVRQRVLVANGVAHYQDGVDDNNTREDIVGQSRIEPTTVFGELLTAWKHLRPGGAFAKPVSHAPRAKRRMDVLSWDV</sequence>
<evidence type="ECO:0000256" key="5">
    <source>
        <dbReference type="ARBA" id="ARBA00023242"/>
    </source>
</evidence>
<evidence type="ECO:0000259" key="7">
    <source>
        <dbReference type="Pfam" id="PF10341"/>
    </source>
</evidence>
<reference evidence="8 9" key="1">
    <citation type="submission" date="2021-11" db="EMBL/GenBank/DDBJ databases">
        <title>Black yeast isolated from Biological Soil Crust.</title>
        <authorList>
            <person name="Kurbessoian T."/>
        </authorList>
    </citation>
    <scope>NUCLEOTIDE SEQUENCE [LARGE SCALE GENOMIC DNA]</scope>
    <source>
        <strain evidence="8 9">CCFEE 5522</strain>
    </source>
</reference>
<keyword evidence="4" id="KW-0779">Telomere</keyword>
<protein>
    <recommendedName>
        <fullName evidence="7">Shelterin complex subunit TPP1/Est3 domain-containing protein</fullName>
    </recommendedName>
</protein>
<gene>
    <name evidence="8" type="ORF">LTR36_001366</name>
</gene>
<name>A0AAV9JP20_9PEZI</name>
<dbReference type="InterPro" id="IPR019437">
    <property type="entry name" value="TPP1/Est3"/>
</dbReference>
<keyword evidence="9" id="KW-1185">Reference proteome</keyword>
<dbReference type="GO" id="GO:0005697">
    <property type="term" value="C:telomerase holoenzyme complex"/>
    <property type="evidence" value="ECO:0007669"/>
    <property type="project" value="InterPro"/>
</dbReference>